<gene>
    <name evidence="10" type="primary">malQ</name>
    <name evidence="10" type="ORF">NCTC13079_00616</name>
</gene>
<evidence type="ECO:0000256" key="1">
    <source>
        <dbReference type="ARBA" id="ARBA00000439"/>
    </source>
</evidence>
<proteinExistence type="inferred from homology"/>
<evidence type="ECO:0000256" key="9">
    <source>
        <dbReference type="ARBA" id="ARBA00031501"/>
    </source>
</evidence>
<evidence type="ECO:0000256" key="5">
    <source>
        <dbReference type="ARBA" id="ARBA00022676"/>
    </source>
</evidence>
<reference evidence="10 11" key="1">
    <citation type="submission" date="2018-12" db="EMBL/GenBank/DDBJ databases">
        <authorList>
            <consortium name="Pathogen Informatics"/>
        </authorList>
    </citation>
    <scope>NUCLEOTIDE SEQUENCE [LARGE SCALE GENOMIC DNA]</scope>
    <source>
        <strain evidence="10 11">NCTC13079</strain>
    </source>
</reference>
<evidence type="ECO:0000256" key="7">
    <source>
        <dbReference type="ARBA" id="ARBA00023277"/>
    </source>
</evidence>
<dbReference type="InterPro" id="IPR017853">
    <property type="entry name" value="GH"/>
</dbReference>
<dbReference type="PANTHER" id="PTHR32438">
    <property type="entry name" value="4-ALPHA-GLUCANOTRANSFERASE DPE1, CHLOROPLASTIC/AMYLOPLASTIC"/>
    <property type="match status" value="1"/>
</dbReference>
<sequence>MKAGILSPIFSLPVPGGRGDFSVVKDYLNFLHRSGLSYWQILPINPVDAYGSPYASFSLSAGDLGLLDLTALAEDGLLARADVVAAEEKEDYLFEYLDFERAAREPGYAVFLQEEGTWAKDVAVFRALRRQYGVLMNWPDRYRIYDVNTVAPLWNESAVQKYAVLEYLFDRQWYALRNHARGLGITIVGDLPYYPGRDSLELWRMPENFLLDENRNPLYISGVPGDDFNDAGQTWDSPVYDWERLRADDFRFHTALFRRALKRYDLVRLDHFRGYEKIFHIPYGETPKEGHWAPVPGRELLSRFLSMRDRFLIEDLGTLDRAFYEFRDAFGFRGMGVLPFEAPGTISAYPRIYYTGNHDTAPLGGYVSEMGAFERRGWEDYLKKPISRENLLQYALERPEEIVIFQHTDLWDDAPRINVPGTETGNWRAQIPARYMDEKTAEYIRQRIGERADNNGY</sequence>
<keyword evidence="5 10" id="KW-0328">Glycosyltransferase</keyword>
<comment type="similarity">
    <text evidence="2">Belongs to the disproportionating enzyme family.</text>
</comment>
<name>A0A448V0X5_9FIRM</name>
<keyword evidence="7" id="KW-0119">Carbohydrate metabolism</keyword>
<organism evidence="10 11">
    <name type="scientific">Aedoeadaptatus ivorii</name>
    <dbReference type="NCBI Taxonomy" id="54006"/>
    <lineage>
        <taxon>Bacteria</taxon>
        <taxon>Bacillati</taxon>
        <taxon>Bacillota</taxon>
        <taxon>Tissierellia</taxon>
        <taxon>Tissierellales</taxon>
        <taxon>Peptoniphilaceae</taxon>
        <taxon>Aedoeadaptatus</taxon>
    </lineage>
</organism>
<evidence type="ECO:0000256" key="8">
    <source>
        <dbReference type="ARBA" id="ARBA00031423"/>
    </source>
</evidence>
<dbReference type="GO" id="GO:0005975">
    <property type="term" value="P:carbohydrate metabolic process"/>
    <property type="evidence" value="ECO:0007669"/>
    <property type="project" value="InterPro"/>
</dbReference>
<evidence type="ECO:0000256" key="2">
    <source>
        <dbReference type="ARBA" id="ARBA00005684"/>
    </source>
</evidence>
<evidence type="ECO:0000256" key="6">
    <source>
        <dbReference type="ARBA" id="ARBA00022679"/>
    </source>
</evidence>
<evidence type="ECO:0000256" key="4">
    <source>
        <dbReference type="ARBA" id="ARBA00020295"/>
    </source>
</evidence>
<dbReference type="KEGG" id="piv:NCTC13079_00616"/>
<keyword evidence="11" id="KW-1185">Reference proteome</keyword>
<dbReference type="OrthoDB" id="9811841at2"/>
<dbReference type="AlphaFoldDB" id="A0A448V0X5"/>
<dbReference type="EC" id="2.4.1.25" evidence="3"/>
<dbReference type="Pfam" id="PF02446">
    <property type="entry name" value="Glyco_hydro_77"/>
    <property type="match status" value="1"/>
</dbReference>
<dbReference type="PANTHER" id="PTHR32438:SF5">
    <property type="entry name" value="4-ALPHA-GLUCANOTRANSFERASE DPE1, CHLOROPLASTIC_AMYLOPLASTIC"/>
    <property type="match status" value="1"/>
</dbReference>
<dbReference type="InterPro" id="IPR003385">
    <property type="entry name" value="Glyco_hydro_77"/>
</dbReference>
<dbReference type="GO" id="GO:0004134">
    <property type="term" value="F:4-alpha-glucanotransferase activity"/>
    <property type="evidence" value="ECO:0007669"/>
    <property type="project" value="UniProtKB-EC"/>
</dbReference>
<dbReference type="RefSeq" id="WP_126465116.1">
    <property type="nucleotide sequence ID" value="NZ_JAUSWF010000001.1"/>
</dbReference>
<dbReference type="EMBL" id="LR134523">
    <property type="protein sequence ID" value="VEJ35301.1"/>
    <property type="molecule type" value="Genomic_DNA"/>
</dbReference>
<dbReference type="Proteomes" id="UP000269544">
    <property type="component" value="Chromosome"/>
</dbReference>
<evidence type="ECO:0000313" key="10">
    <source>
        <dbReference type="EMBL" id="VEJ35301.1"/>
    </source>
</evidence>
<dbReference type="Gene3D" id="3.20.20.80">
    <property type="entry name" value="Glycosidases"/>
    <property type="match status" value="1"/>
</dbReference>
<accession>A0A448V0X5</accession>
<protein>
    <recommendedName>
        <fullName evidence="4">4-alpha-glucanotransferase</fullName>
        <ecNumber evidence="3">2.4.1.25</ecNumber>
    </recommendedName>
    <alternativeName>
        <fullName evidence="8">Amylomaltase</fullName>
    </alternativeName>
    <alternativeName>
        <fullName evidence="9">Disproportionating enzyme</fullName>
    </alternativeName>
</protein>
<dbReference type="SUPFAM" id="SSF51445">
    <property type="entry name" value="(Trans)glycosidases"/>
    <property type="match status" value="1"/>
</dbReference>
<evidence type="ECO:0000313" key="11">
    <source>
        <dbReference type="Proteomes" id="UP000269544"/>
    </source>
</evidence>
<comment type="catalytic activity">
    <reaction evidence="1">
        <text>Transfers a segment of a (1-&gt;4)-alpha-D-glucan to a new position in an acceptor, which may be glucose or a (1-&gt;4)-alpha-D-glucan.</text>
        <dbReference type="EC" id="2.4.1.25"/>
    </reaction>
</comment>
<evidence type="ECO:0000256" key="3">
    <source>
        <dbReference type="ARBA" id="ARBA00012560"/>
    </source>
</evidence>
<keyword evidence="6 10" id="KW-0808">Transferase</keyword>